<accession>A0ABR0LW52</accession>
<reference evidence="3 4" key="1">
    <citation type="submission" date="2023-08" db="EMBL/GenBank/DDBJ databases">
        <title>Black Yeasts Isolated from many extreme environments.</title>
        <authorList>
            <person name="Coleine C."/>
            <person name="Stajich J.E."/>
            <person name="Selbmann L."/>
        </authorList>
    </citation>
    <scope>NUCLEOTIDE SEQUENCE [LARGE SCALE GENOMIC DNA]</scope>
    <source>
        <strain evidence="3 4">CCFEE 536</strain>
    </source>
</reference>
<dbReference type="Proteomes" id="UP001357485">
    <property type="component" value="Unassembled WGS sequence"/>
</dbReference>
<feature type="compositionally biased region" description="Pro residues" evidence="1">
    <location>
        <begin position="154"/>
        <end position="163"/>
    </location>
</feature>
<name>A0ABR0LW52_9PEZI</name>
<feature type="compositionally biased region" description="Low complexity" evidence="1">
    <location>
        <begin position="75"/>
        <end position="94"/>
    </location>
</feature>
<comment type="caution">
    <text evidence="3">The sequence shown here is derived from an EMBL/GenBank/DDBJ whole genome shotgun (WGS) entry which is preliminary data.</text>
</comment>
<feature type="region of interest" description="Disordered" evidence="1">
    <location>
        <begin position="151"/>
        <end position="187"/>
    </location>
</feature>
<dbReference type="EMBL" id="JAVRRA010009247">
    <property type="protein sequence ID" value="KAK5250438.1"/>
    <property type="molecule type" value="Genomic_DNA"/>
</dbReference>
<dbReference type="InterPro" id="IPR053274">
    <property type="entry name" value="Fluconazole_resistance"/>
</dbReference>
<evidence type="ECO:0000256" key="1">
    <source>
        <dbReference type="SAM" id="MobiDB-lite"/>
    </source>
</evidence>
<feature type="compositionally biased region" description="Polar residues" evidence="1">
    <location>
        <begin position="177"/>
        <end position="187"/>
    </location>
</feature>
<feature type="domain" description="Gag1-like clamp" evidence="2">
    <location>
        <begin position="97"/>
        <end position="257"/>
    </location>
</feature>
<feature type="compositionally biased region" description="Polar residues" evidence="1">
    <location>
        <begin position="43"/>
        <end position="57"/>
    </location>
</feature>
<dbReference type="Pfam" id="PF13259">
    <property type="entry name" value="clamp_Gag1-like"/>
    <property type="match status" value="1"/>
</dbReference>
<evidence type="ECO:0000259" key="2">
    <source>
        <dbReference type="Pfam" id="PF13259"/>
    </source>
</evidence>
<dbReference type="PANTHER" id="PTHR28065">
    <property type="entry name" value="FREQUENIN"/>
    <property type="match status" value="1"/>
</dbReference>
<evidence type="ECO:0000313" key="3">
    <source>
        <dbReference type="EMBL" id="KAK5250438.1"/>
    </source>
</evidence>
<sequence>MLHLGSGGTHSSAEAQRAIKREVRQLLDKTVRSDWHFDWPPSQAESISSNGQLNSIHKTPFPTPEPTAWRERTYSTTSPSASDLDSDPASDSSSARPYKFDSPDDIEAKLAARRKSRKRKRQHALAEEMSWNPGLAHFIARRNAWSCARAVPEATPPTSPHQPAPQTDENTDAMNADTPSRASVTVPPSSPAFADLIPVPPPLFPPTHPLRSRITPGVYSEIYTKTVLETRTMSVPINLADMTRVLVHGWKESGEWPPKDSVAETGIAVRRKGIIGLDGVVGGDTAFGGGVGAGRHLRKGVLAVGRALRLSGTGSGSRDGG</sequence>
<feature type="region of interest" description="Disordered" evidence="1">
    <location>
        <begin position="38"/>
        <end position="106"/>
    </location>
</feature>
<keyword evidence="4" id="KW-1185">Reference proteome</keyword>
<organism evidence="3 4">
    <name type="scientific">Cryomyces antarcticus</name>
    <dbReference type="NCBI Taxonomy" id="329879"/>
    <lineage>
        <taxon>Eukaryota</taxon>
        <taxon>Fungi</taxon>
        <taxon>Dikarya</taxon>
        <taxon>Ascomycota</taxon>
        <taxon>Pezizomycotina</taxon>
        <taxon>Dothideomycetes</taxon>
        <taxon>Dothideomycetes incertae sedis</taxon>
        <taxon>Cryomyces</taxon>
    </lineage>
</organism>
<evidence type="ECO:0000313" key="4">
    <source>
        <dbReference type="Proteomes" id="UP001357485"/>
    </source>
</evidence>
<dbReference type="PANTHER" id="PTHR28065:SF1">
    <property type="entry name" value="DUF4050 DOMAIN-CONTAINING PROTEIN"/>
    <property type="match status" value="1"/>
</dbReference>
<gene>
    <name evidence="3" type="ORF">LTR16_005959</name>
</gene>
<protein>
    <recommendedName>
        <fullName evidence="2">Gag1-like clamp domain-containing protein</fullName>
    </recommendedName>
</protein>
<dbReference type="InterPro" id="IPR025124">
    <property type="entry name" value="Gag1-like_clamp"/>
</dbReference>
<proteinExistence type="predicted"/>